<reference evidence="3 4" key="2">
    <citation type="submission" date="2019-01" db="EMBL/GenBank/DDBJ databases">
        <title>The decoding of complex shrimp genome reveals the adaptation for benthos swimmer, frequently molting mechanism and breeding impact on genome.</title>
        <authorList>
            <person name="Sun Y."/>
            <person name="Gao Y."/>
            <person name="Yu Y."/>
        </authorList>
    </citation>
    <scope>NUCLEOTIDE SEQUENCE [LARGE SCALE GENOMIC DNA]</scope>
    <source>
        <tissue evidence="3">Muscle</tissue>
    </source>
</reference>
<evidence type="ECO:0008006" key="5">
    <source>
        <dbReference type="Google" id="ProtNLM"/>
    </source>
</evidence>
<reference evidence="3 4" key="1">
    <citation type="submission" date="2018-04" db="EMBL/GenBank/DDBJ databases">
        <authorList>
            <person name="Zhang X."/>
            <person name="Yuan J."/>
            <person name="Li F."/>
            <person name="Xiang J."/>
        </authorList>
    </citation>
    <scope>NUCLEOTIDE SEQUENCE [LARGE SCALE GENOMIC DNA]</scope>
    <source>
        <tissue evidence="3">Muscle</tissue>
    </source>
</reference>
<accession>A0A3R7PHV5</accession>
<keyword evidence="4" id="KW-1185">Reference proteome</keyword>
<evidence type="ECO:0000313" key="3">
    <source>
        <dbReference type="EMBL" id="ROT67047.1"/>
    </source>
</evidence>
<proteinExistence type="predicted"/>
<comment type="caution">
    <text evidence="3">The sequence shown here is derived from an EMBL/GenBank/DDBJ whole genome shotgun (WGS) entry which is preliminary data.</text>
</comment>
<dbReference type="EMBL" id="QCYY01002862">
    <property type="protein sequence ID" value="ROT67047.1"/>
    <property type="molecule type" value="Genomic_DNA"/>
</dbReference>
<organism evidence="3 4">
    <name type="scientific">Penaeus vannamei</name>
    <name type="common">Whiteleg shrimp</name>
    <name type="synonym">Litopenaeus vannamei</name>
    <dbReference type="NCBI Taxonomy" id="6689"/>
    <lineage>
        <taxon>Eukaryota</taxon>
        <taxon>Metazoa</taxon>
        <taxon>Ecdysozoa</taxon>
        <taxon>Arthropoda</taxon>
        <taxon>Crustacea</taxon>
        <taxon>Multicrustacea</taxon>
        <taxon>Malacostraca</taxon>
        <taxon>Eumalacostraca</taxon>
        <taxon>Eucarida</taxon>
        <taxon>Decapoda</taxon>
        <taxon>Dendrobranchiata</taxon>
        <taxon>Penaeoidea</taxon>
        <taxon>Penaeidae</taxon>
        <taxon>Penaeus</taxon>
    </lineage>
</organism>
<gene>
    <name evidence="3" type="ORF">C7M84_014893</name>
</gene>
<evidence type="ECO:0000256" key="1">
    <source>
        <dbReference type="SAM" id="MobiDB-lite"/>
    </source>
</evidence>
<dbReference type="OrthoDB" id="8119704at2759"/>
<dbReference type="Proteomes" id="UP000283509">
    <property type="component" value="Unassembled WGS sequence"/>
</dbReference>
<feature type="transmembrane region" description="Helical" evidence="2">
    <location>
        <begin position="233"/>
        <end position="255"/>
    </location>
</feature>
<name>A0A3R7PHV5_PENVA</name>
<protein>
    <recommendedName>
        <fullName evidence="5">G-protein coupled receptors family 1 profile domain-containing protein</fullName>
    </recommendedName>
</protein>
<feature type="compositionally biased region" description="Pro residues" evidence="1">
    <location>
        <begin position="185"/>
        <end position="202"/>
    </location>
</feature>
<dbReference type="Gene3D" id="1.20.1370.10">
    <property type="entry name" value="Hemocyanin, N-terminal domain"/>
    <property type="match status" value="1"/>
</dbReference>
<keyword evidence="2" id="KW-0472">Membrane</keyword>
<dbReference type="AlphaFoldDB" id="A0A3R7PHV5"/>
<sequence length="629" mass="70435">MKQVNWMKRREQVFPCIASLSCHPPLPPNPILPTLHCHLPNPTPPSTTLTNFPLPFFPFPHQVFSCIAIFVLHHPYLPPHPPLLPPLIFLLLFSFFTRFSWHCCLLSYHHPTPQPFVLPPSPPPPTPSPPTHPPLINLLHFFFPLPSQYFLIACLLSYHHPQTNPYPSTLFPTIPHPHHPTTSNHPPPPTPPHPNHPGTNSPPPFFIFPSPPPFTLHFHFSPSPTRYSLGWRVFSWIAVFVLPLNAAINPVLYTLSTTPVRKRLRHLFRSFTRTRWPSFKSRLATDLTDFPNMGESFRLQNPPGESLQLNSKPSIVYRPTLAFTPESGHFMNQCQPDVCGISPCDSPTDGTVVVNGGEDARLSLCTQQEALDPRTDEKEGRAEELVPLEELTASLQGAKKSYGKLNRRKNLSNHRYVRPREGRRAEGKDFVVLVNVDQKLQDLKKKCFAVFQKLHLCAKVTASAPPYLNPGAHSQSSTSSLAGLPLGSGWFLAPSRGFVLWVRDTWLCKISGMNALAVVTTLVVGLSLQHVALGFFVENKIFLPGRSVREAGNEEPESSTSSSANTPLGNELKYLFYLPYESTDILAYRYNLALGNDLEADLKARLGAALSIPRGIPFFFYDNKHAQAT</sequence>
<dbReference type="InterPro" id="IPR036697">
    <property type="entry name" value="Hemocyanin_N_sf"/>
</dbReference>
<dbReference type="PROSITE" id="PS51257">
    <property type="entry name" value="PROKAR_LIPOPROTEIN"/>
    <property type="match status" value="1"/>
</dbReference>
<evidence type="ECO:0000256" key="2">
    <source>
        <dbReference type="SAM" id="Phobius"/>
    </source>
</evidence>
<keyword evidence="2" id="KW-0812">Transmembrane</keyword>
<dbReference type="Gene3D" id="1.20.1070.10">
    <property type="entry name" value="Rhodopsin 7-helix transmembrane proteins"/>
    <property type="match status" value="1"/>
</dbReference>
<keyword evidence="2" id="KW-1133">Transmembrane helix</keyword>
<evidence type="ECO:0000313" key="4">
    <source>
        <dbReference type="Proteomes" id="UP000283509"/>
    </source>
</evidence>
<feature type="region of interest" description="Disordered" evidence="1">
    <location>
        <begin position="177"/>
        <end position="202"/>
    </location>
</feature>